<comment type="caution">
    <text evidence="8">The sequence shown here is derived from an EMBL/GenBank/DDBJ whole genome shotgun (WGS) entry which is preliminary data.</text>
</comment>
<proteinExistence type="inferred from homology"/>
<reference evidence="8 9" key="1">
    <citation type="submission" date="2017-06" db="EMBL/GenBank/DDBJ databases">
        <title>Comparative genomic analysis of Ambrosia Fusariam Clade fungi.</title>
        <authorList>
            <person name="Stajich J.E."/>
            <person name="Carrillo J."/>
            <person name="Kijimoto T."/>
            <person name="Eskalen A."/>
            <person name="O'Donnell K."/>
            <person name="Kasson M."/>
        </authorList>
    </citation>
    <scope>NUCLEOTIDE SEQUENCE [LARGE SCALE GENOMIC DNA]</scope>
    <source>
        <strain evidence="8 9">NRRL62606</strain>
    </source>
</reference>
<evidence type="ECO:0000256" key="3">
    <source>
        <dbReference type="ARBA" id="ARBA00024226"/>
    </source>
</evidence>
<dbReference type="EMBL" id="NKCL01000801">
    <property type="protein sequence ID" value="RSL50876.1"/>
    <property type="molecule type" value="Genomic_DNA"/>
</dbReference>
<dbReference type="PROSITE" id="PS00687">
    <property type="entry name" value="ALDEHYDE_DEHYDR_GLU"/>
    <property type="match status" value="1"/>
</dbReference>
<evidence type="ECO:0000256" key="5">
    <source>
        <dbReference type="PROSITE-ProRule" id="PRU10007"/>
    </source>
</evidence>
<feature type="active site" evidence="5">
    <location>
        <position position="250"/>
    </location>
</feature>
<name>A0A428PD10_9HYPO</name>
<dbReference type="FunFam" id="3.40.605.10:FF:000007">
    <property type="entry name" value="NAD/NADP-dependent betaine aldehyde dehydrogenase"/>
    <property type="match status" value="1"/>
</dbReference>
<evidence type="ECO:0000256" key="2">
    <source>
        <dbReference type="ARBA" id="ARBA00023002"/>
    </source>
</evidence>
<dbReference type="Gene3D" id="3.40.605.10">
    <property type="entry name" value="Aldehyde Dehydrogenase, Chain A, domain 1"/>
    <property type="match status" value="1"/>
</dbReference>
<feature type="domain" description="Aldehyde dehydrogenase" evidence="7">
    <location>
        <begin position="14"/>
        <end position="475"/>
    </location>
</feature>
<keyword evidence="2 6" id="KW-0560">Oxidoreductase</keyword>
<evidence type="ECO:0000256" key="4">
    <source>
        <dbReference type="ARBA" id="ARBA00049194"/>
    </source>
</evidence>
<comment type="similarity">
    <text evidence="1 6">Belongs to the aldehyde dehydrogenase family.</text>
</comment>
<dbReference type="AlphaFoldDB" id="A0A428PD10"/>
<comment type="catalytic activity">
    <reaction evidence="4">
        <text>an aldehyde + NAD(+) + H2O = a carboxylate + NADH + 2 H(+)</text>
        <dbReference type="Rhea" id="RHEA:16185"/>
        <dbReference type="ChEBI" id="CHEBI:15377"/>
        <dbReference type="ChEBI" id="CHEBI:15378"/>
        <dbReference type="ChEBI" id="CHEBI:17478"/>
        <dbReference type="ChEBI" id="CHEBI:29067"/>
        <dbReference type="ChEBI" id="CHEBI:57540"/>
        <dbReference type="ChEBI" id="CHEBI:57945"/>
        <dbReference type="EC" id="1.2.1.3"/>
    </reaction>
</comment>
<dbReference type="EC" id="1.2.1.3" evidence="3"/>
<dbReference type="SUPFAM" id="SSF53720">
    <property type="entry name" value="ALDH-like"/>
    <property type="match status" value="1"/>
</dbReference>
<dbReference type="GO" id="GO:0004029">
    <property type="term" value="F:aldehyde dehydrogenase (NAD+) activity"/>
    <property type="evidence" value="ECO:0007669"/>
    <property type="project" value="UniProtKB-EC"/>
</dbReference>
<dbReference type="FunFam" id="3.40.309.10:FF:000012">
    <property type="entry name" value="Betaine aldehyde dehydrogenase"/>
    <property type="match status" value="1"/>
</dbReference>
<dbReference type="InterPro" id="IPR016161">
    <property type="entry name" value="Ald_DH/histidinol_DH"/>
</dbReference>
<dbReference type="InterPro" id="IPR015590">
    <property type="entry name" value="Aldehyde_DH_dom"/>
</dbReference>
<dbReference type="InterPro" id="IPR029510">
    <property type="entry name" value="Ald_DH_CS_GLU"/>
</dbReference>
<evidence type="ECO:0000313" key="8">
    <source>
        <dbReference type="EMBL" id="RSL50876.1"/>
    </source>
</evidence>
<dbReference type="Gene3D" id="3.40.309.10">
    <property type="entry name" value="Aldehyde Dehydrogenase, Chain A, domain 2"/>
    <property type="match status" value="1"/>
</dbReference>
<dbReference type="InterPro" id="IPR016163">
    <property type="entry name" value="Ald_DH_C"/>
</dbReference>
<evidence type="ECO:0000256" key="6">
    <source>
        <dbReference type="RuleBase" id="RU003345"/>
    </source>
</evidence>
<keyword evidence="9" id="KW-1185">Reference proteome</keyword>
<gene>
    <name evidence="8" type="ORF">CEP51_015288</name>
</gene>
<evidence type="ECO:0000259" key="7">
    <source>
        <dbReference type="Pfam" id="PF00171"/>
    </source>
</evidence>
<dbReference type="Proteomes" id="UP000287972">
    <property type="component" value="Unassembled WGS sequence"/>
</dbReference>
<evidence type="ECO:0000256" key="1">
    <source>
        <dbReference type="ARBA" id="ARBA00009986"/>
    </source>
</evidence>
<organism evidence="8 9">
    <name type="scientific">Fusarium floridanum</name>
    <dbReference type="NCBI Taxonomy" id="1325733"/>
    <lineage>
        <taxon>Eukaryota</taxon>
        <taxon>Fungi</taxon>
        <taxon>Dikarya</taxon>
        <taxon>Ascomycota</taxon>
        <taxon>Pezizomycotina</taxon>
        <taxon>Sordariomycetes</taxon>
        <taxon>Hypocreomycetidae</taxon>
        <taxon>Hypocreales</taxon>
        <taxon>Nectriaceae</taxon>
        <taxon>Fusarium</taxon>
        <taxon>Fusarium solani species complex</taxon>
    </lineage>
</organism>
<dbReference type="PANTHER" id="PTHR11699">
    <property type="entry name" value="ALDEHYDE DEHYDROGENASE-RELATED"/>
    <property type="match status" value="1"/>
</dbReference>
<protein>
    <recommendedName>
        <fullName evidence="3">aldehyde dehydrogenase (NAD(+))</fullName>
        <ecNumber evidence="3">1.2.1.3</ecNumber>
    </recommendedName>
</protein>
<dbReference type="InterPro" id="IPR016162">
    <property type="entry name" value="Ald_DH_N"/>
</dbReference>
<dbReference type="Pfam" id="PF00171">
    <property type="entry name" value="Aldedh"/>
    <property type="match status" value="1"/>
</dbReference>
<evidence type="ECO:0000313" key="9">
    <source>
        <dbReference type="Proteomes" id="UP000287972"/>
    </source>
</evidence>
<sequence length="485" mass="51671">MSYQTNLFIGGKYVPSSTGQRLTVYNPSDESLVTDIVHAANEDDVERAVEAAKSAFPSWKATAGPKRGAMMLKFADLLEANADRLATLESQAMGQPITYARSVILGSCSLWRYYAGYAGKVAGESFPPDEDGTYKIVQYEPLGVCAGICAWNESHYLAAWKMAPAMAAGNTFIIKSSEKSPISLAQYGDLVHEAGFPPGVINILAGDGTVGNLLASHKGIAAISFTGSSAVGRAVQVAAAKSNLKRVTLELGGKSPAIIFNDADIPNAVSNTSQTFLRNSGQICSSASRVFVQESIAPEYIRKIKVAFEEAAKKMGDPAAAETMYGPLADMKQLDRVMAFISEARAEGTEVLAGGERKGNKGAFVQPTVLLNPPLDSRVFTEEIFGPVINVRTFKDEDEVVKLANDTSYGLGSAVYTSDMARALRVAGQIEAGLVGINSAFSANQQTPFGGWKQSGYGRESGSEGLKVYLQSKTIHINMNLPSKL</sequence>
<accession>A0A428PD10</accession>